<evidence type="ECO:0000256" key="1">
    <source>
        <dbReference type="ARBA" id="ARBA00022605"/>
    </source>
</evidence>
<evidence type="ECO:0000313" key="6">
    <source>
        <dbReference type="EMBL" id="ALP52196.1"/>
    </source>
</evidence>
<evidence type="ECO:0000256" key="2">
    <source>
        <dbReference type="ARBA" id="ARBA00022679"/>
    </source>
</evidence>
<name>A0A0S2TAL9_9GAMM</name>
<dbReference type="Pfam" id="PF04204">
    <property type="entry name" value="HTS"/>
    <property type="match status" value="1"/>
</dbReference>
<sequence>MPLVANSDLPAFKRLKVEGETILQSDAAVHQDIRELHIGLLNMMPDAALEATERQFFRLVGESNQIAQFYMHPFTLPQLPRSDKARQHLAKYYESFDEIQASGLDALIITGANVTQPDLAMEPFWHPLQEVIDWAYDNVTSTLCSCLATHAVMQMRYSQKRKHLGFKRWGVYPHYLVDREHPLVAGVNTRFDIPHSRYNNICRQQFEAAGLKVLVESKEAGVHLAVSEDRFRLVFFQGHPEYDIISLLKEYKRDVMHYIKGERAEYPPMPENYFSLQSAAILEEHKLQVMKAVKTGKTPPELPEVLVTMRLDNTWHDTAEAVLNNWLGKVYQITNMDRRYPFQDHIDPNDPLGLKG</sequence>
<evidence type="ECO:0000256" key="3">
    <source>
        <dbReference type="ARBA" id="ARBA00023315"/>
    </source>
</evidence>
<keyword evidence="4" id="KW-0486">Methionine biosynthesis</keyword>
<protein>
    <recommendedName>
        <fullName evidence="4">Homoserine O-succinyltransferase</fullName>
        <shortName evidence="4">HST</shortName>
        <ecNumber evidence="4">2.3.1.46</ecNumber>
    </recommendedName>
    <alternativeName>
        <fullName evidence="4">Homoserine transsuccinylase</fullName>
        <shortName evidence="4">HTS</shortName>
    </alternativeName>
</protein>
<feature type="site" description="Important for acyl-CoA specificity" evidence="4">
    <location>
        <position position="113"/>
    </location>
</feature>
<reference evidence="6" key="1">
    <citation type="submission" date="2015-10" db="EMBL/GenBank/DDBJ databases">
        <title>Description of Candidatus Tenderia electrophaga gen. nov, sp. nov., an Uncultivated Electroautotroph from a Biocathode Enrichment.</title>
        <authorList>
            <person name="Eddie B.J."/>
            <person name="Malanoski A.P."/>
            <person name="Wang Z."/>
            <person name="Hall R.J."/>
            <person name="Oh S.D."/>
            <person name="Heiner C."/>
            <person name="Lin B."/>
            <person name="Strycharz-Glaven S.M."/>
        </authorList>
    </citation>
    <scope>NUCLEOTIDE SEQUENCE [LARGE SCALE GENOMIC DNA]</scope>
    <source>
        <strain evidence="6">NRL1</strain>
    </source>
</reference>
<feature type="binding site" evidence="4">
    <location>
        <position position="196"/>
    </location>
    <ligand>
        <name>substrate</name>
    </ligand>
</feature>
<dbReference type="EC" id="2.3.1.46" evidence="4"/>
<comment type="caution">
    <text evidence="4">Lacks conserved residue(s) required for the propagation of feature annotation.</text>
</comment>
<comment type="similarity">
    <text evidence="4">Belongs to the MetA family.</text>
</comment>
<keyword evidence="7" id="KW-1185">Reference proteome</keyword>
<dbReference type="NCBIfam" id="NF003776">
    <property type="entry name" value="PRK05368.1-3"/>
    <property type="match status" value="1"/>
</dbReference>
<evidence type="ECO:0000256" key="4">
    <source>
        <dbReference type="HAMAP-Rule" id="MF_00295"/>
    </source>
</evidence>
<dbReference type="GO" id="GO:0009086">
    <property type="term" value="P:methionine biosynthetic process"/>
    <property type="evidence" value="ECO:0007669"/>
    <property type="project" value="UniProtKB-UniRule"/>
</dbReference>
<dbReference type="UniPathway" id="UPA00051">
    <property type="reaction ID" value="UER00075"/>
</dbReference>
<organism evidence="6 7">
    <name type="scientific">Candidatus Tenderia electrophaga</name>
    <dbReference type="NCBI Taxonomy" id="1748243"/>
    <lineage>
        <taxon>Bacteria</taxon>
        <taxon>Pseudomonadati</taxon>
        <taxon>Pseudomonadota</taxon>
        <taxon>Gammaproteobacteria</taxon>
        <taxon>Candidatus Tenderiales</taxon>
        <taxon>Candidatus Tenderiaceae</taxon>
        <taxon>Candidatus Tenderia</taxon>
    </lineage>
</organism>
<feature type="binding site" evidence="4">
    <location>
        <position position="167"/>
    </location>
    <ligand>
        <name>substrate</name>
    </ligand>
</feature>
<feature type="active site" evidence="4">
    <location>
        <position position="241"/>
    </location>
</feature>
<dbReference type="HAMAP" id="MF_00295">
    <property type="entry name" value="MetA_acyltransf"/>
    <property type="match status" value="1"/>
</dbReference>
<keyword evidence="3 4" id="KW-0012">Acyltransferase</keyword>
<feature type="active site" description="Acyl-thioester intermediate" evidence="4 5">
    <location>
        <position position="146"/>
    </location>
</feature>
<dbReference type="PANTHER" id="PTHR20919:SF0">
    <property type="entry name" value="HOMOSERINE O-SUCCINYLTRANSFERASE"/>
    <property type="match status" value="1"/>
</dbReference>
<dbReference type="Proteomes" id="UP000055136">
    <property type="component" value="Chromosome"/>
</dbReference>
<dbReference type="CDD" id="cd03131">
    <property type="entry name" value="GATase1_HTS"/>
    <property type="match status" value="1"/>
</dbReference>
<feature type="binding site" evidence="4">
    <location>
        <position position="253"/>
    </location>
    <ligand>
        <name>substrate</name>
    </ligand>
</feature>
<keyword evidence="2 4" id="KW-0808">Transferase</keyword>
<dbReference type="PANTHER" id="PTHR20919">
    <property type="entry name" value="HOMOSERINE O-SUCCINYLTRANSFERASE"/>
    <property type="match status" value="1"/>
</dbReference>
<dbReference type="STRING" id="1748243.Tel_03000"/>
<feature type="active site" description="Proton acceptor" evidence="4">
    <location>
        <position position="239"/>
    </location>
</feature>
<comment type="subcellular location">
    <subcellularLocation>
        <location evidence="4">Cytoplasm</location>
    </subcellularLocation>
</comment>
<dbReference type="SUPFAM" id="SSF52317">
    <property type="entry name" value="Class I glutamine amidotransferase-like"/>
    <property type="match status" value="1"/>
</dbReference>
<comment type="pathway">
    <text evidence="4">Amino-acid biosynthesis; L-methionine biosynthesis via de novo pathway; O-succinyl-L-homoserine from L-homoserine: step 1/1.</text>
</comment>
<proteinExistence type="inferred from homology"/>
<dbReference type="PIRSF" id="PIRSF000450">
    <property type="entry name" value="H_ser_succinyltr"/>
    <property type="match status" value="1"/>
</dbReference>
<dbReference type="Gene3D" id="3.40.50.880">
    <property type="match status" value="1"/>
</dbReference>
<feature type="site" description="Important for substrate specificity" evidence="4">
    <location>
        <position position="196"/>
    </location>
</feature>
<dbReference type="GO" id="GO:0005737">
    <property type="term" value="C:cytoplasm"/>
    <property type="evidence" value="ECO:0007669"/>
    <property type="project" value="UniProtKB-SubCell"/>
</dbReference>
<dbReference type="KEGG" id="tee:Tel_03000"/>
<accession>A0A0S2TAL9</accession>
<dbReference type="InterPro" id="IPR029062">
    <property type="entry name" value="Class_I_gatase-like"/>
</dbReference>
<dbReference type="GO" id="GO:0004414">
    <property type="term" value="F:homoserine O-acetyltransferase activity"/>
    <property type="evidence" value="ECO:0007669"/>
    <property type="project" value="UniProtKB-UniRule"/>
</dbReference>
<evidence type="ECO:0000313" key="7">
    <source>
        <dbReference type="Proteomes" id="UP000055136"/>
    </source>
</evidence>
<evidence type="ECO:0000256" key="5">
    <source>
        <dbReference type="PIRSR" id="PIRSR000450-1"/>
    </source>
</evidence>
<gene>
    <name evidence="4" type="primary">metAS</name>
    <name evidence="6" type="ORF">Tel_03000</name>
</gene>
<dbReference type="AlphaFoldDB" id="A0A0S2TAL9"/>
<comment type="function">
    <text evidence="4">Transfers a succinyl group from succinyl-CoA to L-homoserine, forming succinyl-L-homoserine.</text>
</comment>
<keyword evidence="1 4" id="KW-0028">Amino-acid biosynthesis</keyword>
<dbReference type="GO" id="GO:0008899">
    <property type="term" value="F:homoserine O-succinyltransferase activity"/>
    <property type="evidence" value="ECO:0007669"/>
    <property type="project" value="UniProtKB-EC"/>
</dbReference>
<dbReference type="EMBL" id="CP013099">
    <property type="protein sequence ID" value="ALP52196.1"/>
    <property type="molecule type" value="Genomic_DNA"/>
</dbReference>
<feature type="site" description="Important for acyl-CoA specificity" evidence="4">
    <location>
        <position position="147"/>
    </location>
</feature>
<comment type="catalytic activity">
    <reaction evidence="4">
        <text>L-homoserine + succinyl-CoA = O-succinyl-L-homoserine + CoA</text>
        <dbReference type="Rhea" id="RHEA:22008"/>
        <dbReference type="ChEBI" id="CHEBI:57287"/>
        <dbReference type="ChEBI" id="CHEBI:57292"/>
        <dbReference type="ChEBI" id="CHEBI:57476"/>
        <dbReference type="ChEBI" id="CHEBI:57661"/>
        <dbReference type="EC" id="2.3.1.46"/>
    </reaction>
</comment>
<dbReference type="InterPro" id="IPR033752">
    <property type="entry name" value="MetA_family"/>
</dbReference>
<keyword evidence="4" id="KW-0963">Cytoplasm</keyword>